<feature type="compositionally biased region" description="Basic residues" evidence="1">
    <location>
        <begin position="396"/>
        <end position="406"/>
    </location>
</feature>
<organism evidence="2">
    <name type="scientific">Cladocopium goreaui</name>
    <dbReference type="NCBI Taxonomy" id="2562237"/>
    <lineage>
        <taxon>Eukaryota</taxon>
        <taxon>Sar</taxon>
        <taxon>Alveolata</taxon>
        <taxon>Dinophyceae</taxon>
        <taxon>Suessiales</taxon>
        <taxon>Symbiodiniaceae</taxon>
        <taxon>Cladocopium</taxon>
    </lineage>
</organism>
<feature type="compositionally biased region" description="Basic residues" evidence="1">
    <location>
        <begin position="416"/>
        <end position="433"/>
    </location>
</feature>
<gene>
    <name evidence="2" type="ORF">C1SCF055_LOCUS4781</name>
</gene>
<feature type="region of interest" description="Disordered" evidence="1">
    <location>
        <begin position="301"/>
        <end position="326"/>
    </location>
</feature>
<accession>A0A9P1BNJ6</accession>
<keyword evidence="4" id="KW-1185">Reference proteome</keyword>
<evidence type="ECO:0000313" key="4">
    <source>
        <dbReference type="Proteomes" id="UP001152797"/>
    </source>
</evidence>
<dbReference type="EMBL" id="CAMXCT030000280">
    <property type="protein sequence ID" value="CAL4763884.1"/>
    <property type="molecule type" value="Genomic_DNA"/>
</dbReference>
<evidence type="ECO:0000313" key="2">
    <source>
        <dbReference type="EMBL" id="CAI3976572.1"/>
    </source>
</evidence>
<dbReference type="AlphaFoldDB" id="A0A9P1BNJ6"/>
<name>A0A9P1BNJ6_9DINO</name>
<proteinExistence type="predicted"/>
<feature type="non-terminal residue" evidence="2">
    <location>
        <position position="1"/>
    </location>
</feature>
<evidence type="ECO:0000256" key="1">
    <source>
        <dbReference type="SAM" id="MobiDB-lite"/>
    </source>
</evidence>
<evidence type="ECO:0000313" key="3">
    <source>
        <dbReference type="EMBL" id="CAL1129947.1"/>
    </source>
</evidence>
<protein>
    <submittedName>
        <fullName evidence="2">Uncharacterized protein</fullName>
    </submittedName>
</protein>
<dbReference type="EMBL" id="CAMXCT020000280">
    <property type="protein sequence ID" value="CAL1129947.1"/>
    <property type="molecule type" value="Genomic_DNA"/>
</dbReference>
<feature type="region of interest" description="Disordered" evidence="1">
    <location>
        <begin position="252"/>
        <end position="286"/>
    </location>
</feature>
<comment type="caution">
    <text evidence="2">The sequence shown here is derived from an EMBL/GenBank/DDBJ whole genome shotgun (WGS) entry which is preliminary data.</text>
</comment>
<feature type="region of interest" description="Disordered" evidence="1">
    <location>
        <begin position="385"/>
        <end position="433"/>
    </location>
</feature>
<dbReference type="Proteomes" id="UP001152797">
    <property type="component" value="Unassembled WGS sequence"/>
</dbReference>
<sequence>GLQPRHLQHMSMEAFYDLYKLWCNGNGSEEGEVAKNRCFAQVYEESRKCTLQHERDQLEQAQGLHIKNVRMYRQTQVVESYFVLEPDVPKDSSTEVSCILRALDQAREILESRGVAMPEHLIIEVKPSRNRELRAELLTGSLNWKEYYQQYDIYMSGLDLPLYDDKTGDSWAPMEIPGEDYPHDGADCILLLKHLVNSESLSQQPLTLLPSSFAAKLVKPLVSLPRNLLSDRAQKEWERFAPGPVQAVAVAPEKKPKLDEAGNPIKKRRGRQLKDPNAAPKKGGDVFADQSEVVSLAMPPQEPEPMAIDSEAAPSPPSRATFAGRTRLGSEEFQTQWDTRRDMYYKMVPTEFWKDPLERQFWSMCTSIGDIHEAMKKFLEKMGVSKQPAPSPKAAAKAHAKAKASQKKPAAAKVPGRGRARGRTGRGKKVACR</sequence>
<dbReference type="OrthoDB" id="430807at2759"/>
<feature type="compositionally biased region" description="Low complexity" evidence="1">
    <location>
        <begin position="385"/>
        <end position="395"/>
    </location>
</feature>
<reference evidence="3" key="2">
    <citation type="submission" date="2024-04" db="EMBL/GenBank/DDBJ databases">
        <authorList>
            <person name="Chen Y."/>
            <person name="Shah S."/>
            <person name="Dougan E. K."/>
            <person name="Thang M."/>
            <person name="Chan C."/>
        </authorList>
    </citation>
    <scope>NUCLEOTIDE SEQUENCE [LARGE SCALE GENOMIC DNA]</scope>
</reference>
<reference evidence="2" key="1">
    <citation type="submission" date="2022-10" db="EMBL/GenBank/DDBJ databases">
        <authorList>
            <person name="Chen Y."/>
            <person name="Dougan E. K."/>
            <person name="Chan C."/>
            <person name="Rhodes N."/>
            <person name="Thang M."/>
        </authorList>
    </citation>
    <scope>NUCLEOTIDE SEQUENCE</scope>
</reference>
<dbReference type="EMBL" id="CAMXCT010000280">
    <property type="protein sequence ID" value="CAI3976572.1"/>
    <property type="molecule type" value="Genomic_DNA"/>
</dbReference>